<sequence>MATKVGPFGSGGGNSQDIDSDQTPASLKKIEIWSVNGSGGLINAISFTYETVGNDDTMSAIWGTDKGVHNRISIPSHVYVTRLSGKFDSNGVKSLTVFTSDGTTYGPYGDAASGKDFDIPVVKSAIVAFFGRSGQVLHAVGAYVVPKSC</sequence>
<evidence type="ECO:0000256" key="1">
    <source>
        <dbReference type="ARBA" id="ARBA00022734"/>
    </source>
</evidence>
<accession>A0A2T8I7W2</accession>
<dbReference type="PANTHER" id="PTHR46506">
    <property type="entry name" value="OS05G0143600 PROTEIN"/>
    <property type="match status" value="1"/>
</dbReference>
<dbReference type="Pfam" id="PF01419">
    <property type="entry name" value="Jacalin"/>
    <property type="match status" value="1"/>
</dbReference>
<evidence type="ECO:0000259" key="3">
    <source>
        <dbReference type="PROSITE" id="PS51752"/>
    </source>
</evidence>
<evidence type="ECO:0000256" key="2">
    <source>
        <dbReference type="SAM" id="MobiDB-lite"/>
    </source>
</evidence>
<protein>
    <recommendedName>
        <fullName evidence="3">Jacalin-type lectin domain-containing protein</fullName>
    </recommendedName>
</protein>
<organism evidence="4">
    <name type="scientific">Panicum hallii</name>
    <dbReference type="NCBI Taxonomy" id="206008"/>
    <lineage>
        <taxon>Eukaryota</taxon>
        <taxon>Viridiplantae</taxon>
        <taxon>Streptophyta</taxon>
        <taxon>Embryophyta</taxon>
        <taxon>Tracheophyta</taxon>
        <taxon>Spermatophyta</taxon>
        <taxon>Magnoliopsida</taxon>
        <taxon>Liliopsida</taxon>
        <taxon>Poales</taxon>
        <taxon>Poaceae</taxon>
        <taxon>PACMAD clade</taxon>
        <taxon>Panicoideae</taxon>
        <taxon>Panicodae</taxon>
        <taxon>Paniceae</taxon>
        <taxon>Panicinae</taxon>
        <taxon>Panicum</taxon>
        <taxon>Panicum sect. Panicum</taxon>
    </lineage>
</organism>
<proteinExistence type="predicted"/>
<dbReference type="InterPro" id="IPR001229">
    <property type="entry name" value="Jacalin-like_lectin_dom"/>
</dbReference>
<dbReference type="EMBL" id="CM008053">
    <property type="protein sequence ID" value="PVH33765.1"/>
    <property type="molecule type" value="Genomic_DNA"/>
</dbReference>
<evidence type="ECO:0000313" key="4">
    <source>
        <dbReference type="EMBL" id="PVH33765.1"/>
    </source>
</evidence>
<name>A0A2T8I7W2_9POAL</name>
<dbReference type="PROSITE" id="PS51752">
    <property type="entry name" value="JACALIN_LECTIN"/>
    <property type="match status" value="1"/>
</dbReference>
<feature type="domain" description="Jacalin-type lectin" evidence="3">
    <location>
        <begin position="2"/>
        <end position="146"/>
    </location>
</feature>
<keyword evidence="1" id="KW-0430">Lectin</keyword>
<dbReference type="AlphaFoldDB" id="A0A2T8I7W2"/>
<reference evidence="4" key="1">
    <citation type="submission" date="2018-04" db="EMBL/GenBank/DDBJ databases">
        <title>WGS assembly of Panicum hallii.</title>
        <authorList>
            <person name="Lovell J."/>
            <person name="Jenkins J."/>
            <person name="Lowry D."/>
            <person name="Mamidi S."/>
            <person name="Sreedasyam A."/>
            <person name="Weng X."/>
            <person name="Barry K."/>
            <person name="Bonette J."/>
            <person name="Campitelli B."/>
            <person name="Daum C."/>
            <person name="Gordon S."/>
            <person name="Gould B."/>
            <person name="Lipzen A."/>
            <person name="Macqueen A."/>
            <person name="Palacio-Mejia J."/>
            <person name="Plott C."/>
            <person name="Shakirov E."/>
            <person name="Shu S."/>
            <person name="Yoshinaga Y."/>
            <person name="Zane M."/>
            <person name="Rokhsar D."/>
            <person name="Grimwood J."/>
            <person name="Schmutz J."/>
            <person name="Juenger T."/>
        </authorList>
    </citation>
    <scope>NUCLEOTIDE SEQUENCE [LARGE SCALE GENOMIC DNA]</scope>
    <source>
        <strain evidence="4">FIL2</strain>
    </source>
</reference>
<dbReference type="GO" id="GO:0030246">
    <property type="term" value="F:carbohydrate binding"/>
    <property type="evidence" value="ECO:0007669"/>
    <property type="project" value="UniProtKB-KW"/>
</dbReference>
<dbReference type="Gene3D" id="2.100.10.30">
    <property type="entry name" value="Jacalin-like lectin domain"/>
    <property type="match status" value="1"/>
</dbReference>
<dbReference type="SMART" id="SM00915">
    <property type="entry name" value="Jacalin"/>
    <property type="match status" value="1"/>
</dbReference>
<gene>
    <name evidence="4" type="ORF">PAHAL_8G061500</name>
</gene>
<dbReference type="SUPFAM" id="SSF51101">
    <property type="entry name" value="Mannose-binding lectins"/>
    <property type="match status" value="1"/>
</dbReference>
<dbReference type="InterPro" id="IPR036404">
    <property type="entry name" value="Jacalin-like_lectin_dom_sf"/>
</dbReference>
<feature type="region of interest" description="Disordered" evidence="2">
    <location>
        <begin position="1"/>
        <end position="21"/>
    </location>
</feature>
<dbReference type="Proteomes" id="UP000243499">
    <property type="component" value="Chromosome 8"/>
</dbReference>
<dbReference type="Gramene" id="PVH33765">
    <property type="protein sequence ID" value="PVH33765"/>
    <property type="gene ID" value="PAHAL_8G061500"/>
</dbReference>